<dbReference type="GO" id="GO:0005524">
    <property type="term" value="F:ATP binding"/>
    <property type="evidence" value="ECO:0007669"/>
    <property type="project" value="UniProtKB-KW"/>
</dbReference>
<dbReference type="SUPFAM" id="SSF52540">
    <property type="entry name" value="P-loop containing nucleoside triphosphate hydrolases"/>
    <property type="match status" value="1"/>
</dbReference>
<feature type="transmembrane region" description="Helical" evidence="9">
    <location>
        <begin position="590"/>
        <end position="614"/>
    </location>
</feature>
<feature type="transmembrane region" description="Helical" evidence="9">
    <location>
        <begin position="801"/>
        <end position="818"/>
    </location>
</feature>
<dbReference type="Gene3D" id="1.20.1560.10">
    <property type="entry name" value="ABC transporter type 1, transmembrane domain"/>
    <property type="match status" value="2"/>
</dbReference>
<keyword evidence="5" id="KW-0547">Nucleotide-binding</keyword>
<keyword evidence="3 9" id="KW-0812">Transmembrane</keyword>
<dbReference type="Proteomes" id="UP000078046">
    <property type="component" value="Unassembled WGS sequence"/>
</dbReference>
<dbReference type="PANTHER" id="PTHR24223:SF443">
    <property type="entry name" value="MULTIDRUG-RESISTANCE LIKE PROTEIN 1, ISOFORM I"/>
    <property type="match status" value="1"/>
</dbReference>
<feature type="non-terminal residue" evidence="12">
    <location>
        <position position="893"/>
    </location>
</feature>
<evidence type="ECO:0000259" key="11">
    <source>
        <dbReference type="PROSITE" id="PS50929"/>
    </source>
</evidence>
<evidence type="ECO:0000256" key="7">
    <source>
        <dbReference type="ARBA" id="ARBA00022989"/>
    </source>
</evidence>
<feature type="non-terminal residue" evidence="12">
    <location>
        <position position="1"/>
    </location>
</feature>
<feature type="transmembrane region" description="Helical" evidence="9">
    <location>
        <begin position="137"/>
        <end position="160"/>
    </location>
</feature>
<evidence type="ECO:0000256" key="9">
    <source>
        <dbReference type="SAM" id="Phobius"/>
    </source>
</evidence>
<keyword evidence="13" id="KW-1185">Reference proteome</keyword>
<name>A0A177ASK0_9BILA</name>
<evidence type="ECO:0000256" key="2">
    <source>
        <dbReference type="ARBA" id="ARBA00022448"/>
    </source>
</evidence>
<sequence length="893" mass="102894">SLKISNNSEKNIGLISNLMSIDARDFQETISYSWVFFSAPFQLIITSYMLWKTVGISTLFGLIVIFSVIPINMMIMKKLTHHQTQIMNIRDERIKFISQVLDGVKILKLYSWETVMGDKISKIRKKELYQLKCINRLYAAVTFLWNVAPNAILLAIYVGYVYLNNTINAKVVFVTLTLINILKFPIGMLPMITAFGLRTFTSFKRLNKFFATEERDARYVKKMQSDENAVIIKDGYFGWNQNNSFLKEMNITFKKSQLVAIVGKVGSGKSTFIQAILGETLCHNGTIDIDGRISYCAQIAWLQNMTIRDNILFGSQYNAIRYKRVISACCLEPDLNDLIDGDATEIGEKGVNISGGQKQRIALARSIYRNDDIYIFDDILSAVDAHVGKHIFDNVLSKNGLLNKKTRIFVTNVMSYLPKVDYIIVIGNNGRVTFKGNNGDLERKKCEFSDYFENLQKEKILNVFYEEEIECDSEKLFDIHSKSPNSRKSFKHTSSVRGDSEIKQMESNAFETENDGKATVLINKEIIKEGNIEMYVYMNYFKEIGLIRIFLTLFVFIVSNCFLIGSSIYLQKWTSNKNSRDDYIYTKMGWYASMIAGQALFLGIYVYFIGVLFVKGAHGLHFKMLQAILRSPVSFFNFTPIGRIINRFTKDMTTVDVLMPIQLKRFILTLFGAFVSFIILIYSNYWILIIMIPLLLIYYMIQILYIRTSRQLKRIESNSRSPIFSQFAETLSGVLTIRAFKIQKRFIDELFECINKNNVFYYAYNLLNRWLSIRLDLIGNCLLFLTCIFAVYFQLNSALCGLIITYCLTISGSMRWMVRMKSDLESNSVSIERIIEYINLKGESNFSNVNQGVDIRGWPHKGKIIFNNYTMCYRSDLPLALNNISITINPNEK</sequence>
<dbReference type="InterPro" id="IPR017871">
    <property type="entry name" value="ABC_transporter-like_CS"/>
</dbReference>
<dbReference type="CDD" id="cd18603">
    <property type="entry name" value="ABC_6TM_MRP1_2_3_6_D2_like"/>
    <property type="match status" value="1"/>
</dbReference>
<evidence type="ECO:0000256" key="1">
    <source>
        <dbReference type="ARBA" id="ARBA00004128"/>
    </source>
</evidence>
<dbReference type="PANTHER" id="PTHR24223">
    <property type="entry name" value="ATP-BINDING CASSETTE SUB-FAMILY C"/>
    <property type="match status" value="1"/>
</dbReference>
<evidence type="ECO:0000313" key="12">
    <source>
        <dbReference type="EMBL" id="OAF64800.1"/>
    </source>
</evidence>
<feature type="transmembrane region" description="Helical" evidence="9">
    <location>
        <begin position="172"/>
        <end position="197"/>
    </location>
</feature>
<dbReference type="InterPro" id="IPR050173">
    <property type="entry name" value="ABC_transporter_C-like"/>
</dbReference>
<feature type="transmembrane region" description="Helical" evidence="9">
    <location>
        <begin position="56"/>
        <end position="75"/>
    </location>
</feature>
<comment type="caution">
    <text evidence="12">The sequence shown here is derived from an EMBL/GenBank/DDBJ whole genome shotgun (WGS) entry which is preliminary data.</text>
</comment>
<dbReference type="SUPFAM" id="SSF90123">
    <property type="entry name" value="ABC transporter transmembrane region"/>
    <property type="match status" value="2"/>
</dbReference>
<dbReference type="InterPro" id="IPR027417">
    <property type="entry name" value="P-loop_NTPase"/>
</dbReference>
<keyword evidence="4" id="KW-0677">Repeat</keyword>
<evidence type="ECO:0000313" key="13">
    <source>
        <dbReference type="Proteomes" id="UP000078046"/>
    </source>
</evidence>
<dbReference type="InterPro" id="IPR003439">
    <property type="entry name" value="ABC_transporter-like_ATP-bd"/>
</dbReference>
<proteinExistence type="predicted"/>
<evidence type="ECO:0000256" key="5">
    <source>
        <dbReference type="ARBA" id="ARBA00022741"/>
    </source>
</evidence>
<keyword evidence="6" id="KW-0067">ATP-binding</keyword>
<accession>A0A177ASK0</accession>
<dbReference type="GO" id="GO:0005774">
    <property type="term" value="C:vacuolar membrane"/>
    <property type="evidence" value="ECO:0007669"/>
    <property type="project" value="UniProtKB-SubCell"/>
</dbReference>
<evidence type="ECO:0000256" key="6">
    <source>
        <dbReference type="ARBA" id="ARBA00022840"/>
    </source>
</evidence>
<dbReference type="FunFam" id="1.20.1560.10:FF:000010">
    <property type="entry name" value="Multidrug resistance-associated ABC transporter"/>
    <property type="match status" value="1"/>
</dbReference>
<feature type="transmembrane region" description="Helical" evidence="9">
    <location>
        <begin position="688"/>
        <end position="706"/>
    </location>
</feature>
<dbReference type="CDD" id="cd03250">
    <property type="entry name" value="ABCC_MRP_domain1"/>
    <property type="match status" value="1"/>
</dbReference>
<dbReference type="OrthoDB" id="6500128at2759"/>
<feature type="domain" description="ABC transporter" evidence="10">
    <location>
        <begin position="230"/>
        <end position="454"/>
    </location>
</feature>
<reference evidence="12 13" key="1">
    <citation type="submission" date="2016-04" db="EMBL/GenBank/DDBJ databases">
        <title>The genome of Intoshia linei affirms orthonectids as highly simplified spiralians.</title>
        <authorList>
            <person name="Mikhailov K.V."/>
            <person name="Slusarev G.S."/>
            <person name="Nikitin M.A."/>
            <person name="Logacheva M.D."/>
            <person name="Penin A."/>
            <person name="Aleoshin V."/>
            <person name="Panchin Y.V."/>
        </authorList>
    </citation>
    <scope>NUCLEOTIDE SEQUENCE [LARGE SCALE GENOMIC DNA]</scope>
    <source>
        <strain evidence="12">Intl2013</strain>
        <tissue evidence="12">Whole animal</tissue>
    </source>
</reference>
<dbReference type="PROSITE" id="PS50929">
    <property type="entry name" value="ABC_TM1F"/>
    <property type="match status" value="2"/>
</dbReference>
<protein>
    <recommendedName>
        <fullName evidence="14">Multidrug resistance-associated protein 1</fullName>
    </recommendedName>
</protein>
<dbReference type="Pfam" id="PF00664">
    <property type="entry name" value="ABC_membrane"/>
    <property type="match status" value="2"/>
</dbReference>
<dbReference type="Gene3D" id="3.40.50.300">
    <property type="entry name" value="P-loop containing nucleotide triphosphate hydrolases"/>
    <property type="match status" value="1"/>
</dbReference>
<dbReference type="EMBL" id="LWCA01001608">
    <property type="protein sequence ID" value="OAF64800.1"/>
    <property type="molecule type" value="Genomic_DNA"/>
</dbReference>
<dbReference type="PROSITE" id="PS50893">
    <property type="entry name" value="ABC_TRANSPORTER_2"/>
    <property type="match status" value="1"/>
</dbReference>
<comment type="subcellular location">
    <subcellularLocation>
        <location evidence="1">Vacuole membrane</location>
        <topology evidence="1">Multi-pass membrane protein</topology>
    </subcellularLocation>
</comment>
<feature type="transmembrane region" description="Helical" evidence="9">
    <location>
        <begin position="546"/>
        <end position="570"/>
    </location>
</feature>
<keyword evidence="8 9" id="KW-0472">Membrane</keyword>
<dbReference type="AlphaFoldDB" id="A0A177ASK0"/>
<keyword evidence="2" id="KW-0813">Transport</keyword>
<keyword evidence="7 9" id="KW-1133">Transmembrane helix</keyword>
<dbReference type="FunFam" id="3.40.50.300:FF:000997">
    <property type="entry name" value="Multidrug resistance-associated protein 1"/>
    <property type="match status" value="1"/>
</dbReference>
<evidence type="ECO:0000256" key="8">
    <source>
        <dbReference type="ARBA" id="ARBA00023136"/>
    </source>
</evidence>
<feature type="domain" description="ABC transmembrane type-1" evidence="11">
    <location>
        <begin position="1"/>
        <end position="198"/>
    </location>
</feature>
<dbReference type="InterPro" id="IPR003593">
    <property type="entry name" value="AAA+_ATPase"/>
</dbReference>
<dbReference type="GO" id="GO:0140359">
    <property type="term" value="F:ABC-type transporter activity"/>
    <property type="evidence" value="ECO:0007669"/>
    <property type="project" value="InterPro"/>
</dbReference>
<dbReference type="GO" id="GO:0016887">
    <property type="term" value="F:ATP hydrolysis activity"/>
    <property type="evidence" value="ECO:0007669"/>
    <property type="project" value="InterPro"/>
</dbReference>
<organism evidence="12 13">
    <name type="scientific">Intoshia linei</name>
    <dbReference type="NCBI Taxonomy" id="1819745"/>
    <lineage>
        <taxon>Eukaryota</taxon>
        <taxon>Metazoa</taxon>
        <taxon>Spiralia</taxon>
        <taxon>Lophotrochozoa</taxon>
        <taxon>Mesozoa</taxon>
        <taxon>Orthonectida</taxon>
        <taxon>Rhopaluridae</taxon>
        <taxon>Intoshia</taxon>
    </lineage>
</organism>
<dbReference type="PROSITE" id="PS00211">
    <property type="entry name" value="ABC_TRANSPORTER_1"/>
    <property type="match status" value="1"/>
</dbReference>
<dbReference type="Pfam" id="PF00005">
    <property type="entry name" value="ABC_tran"/>
    <property type="match status" value="1"/>
</dbReference>
<evidence type="ECO:0008006" key="14">
    <source>
        <dbReference type="Google" id="ProtNLM"/>
    </source>
</evidence>
<feature type="domain" description="ABC transmembrane type-1" evidence="11">
    <location>
        <begin position="550"/>
        <end position="826"/>
    </location>
</feature>
<dbReference type="InterPro" id="IPR011527">
    <property type="entry name" value="ABC1_TM_dom"/>
</dbReference>
<evidence type="ECO:0000259" key="10">
    <source>
        <dbReference type="PROSITE" id="PS50893"/>
    </source>
</evidence>
<dbReference type="InterPro" id="IPR036640">
    <property type="entry name" value="ABC1_TM_sf"/>
</dbReference>
<evidence type="ECO:0000256" key="4">
    <source>
        <dbReference type="ARBA" id="ARBA00022737"/>
    </source>
</evidence>
<evidence type="ECO:0000256" key="3">
    <source>
        <dbReference type="ARBA" id="ARBA00022692"/>
    </source>
</evidence>
<feature type="transmembrane region" description="Helical" evidence="9">
    <location>
        <begin position="666"/>
        <end position="682"/>
    </location>
</feature>
<feature type="transmembrane region" description="Helical" evidence="9">
    <location>
        <begin position="777"/>
        <end position="795"/>
    </location>
</feature>
<dbReference type="SMART" id="SM00382">
    <property type="entry name" value="AAA"/>
    <property type="match status" value="1"/>
</dbReference>
<gene>
    <name evidence="12" type="ORF">A3Q56_07494</name>
</gene>